<evidence type="ECO:0000256" key="4">
    <source>
        <dbReference type="ARBA" id="ARBA00022927"/>
    </source>
</evidence>
<evidence type="ECO:0000256" key="7">
    <source>
        <dbReference type="ARBA" id="ARBA00023242"/>
    </source>
</evidence>
<evidence type="ECO:0000256" key="3">
    <source>
        <dbReference type="ARBA" id="ARBA00022816"/>
    </source>
</evidence>
<dbReference type="PROSITE" id="PS50196">
    <property type="entry name" value="RANBD1"/>
    <property type="match status" value="1"/>
</dbReference>
<dbReference type="AlphaFoldDB" id="A0A4Y7QEV1"/>
<dbReference type="GO" id="GO:0051028">
    <property type="term" value="P:mRNA transport"/>
    <property type="evidence" value="ECO:0007669"/>
    <property type="project" value="UniProtKB-KW"/>
</dbReference>
<dbReference type="InterPro" id="IPR000156">
    <property type="entry name" value="Ran_bind_dom"/>
</dbReference>
<dbReference type="InterPro" id="IPR011993">
    <property type="entry name" value="PH-like_dom_sf"/>
</dbReference>
<keyword evidence="11" id="KW-1185">Reference proteome</keyword>
<feature type="compositionally biased region" description="Polar residues" evidence="8">
    <location>
        <begin position="292"/>
        <end position="301"/>
    </location>
</feature>
<evidence type="ECO:0000313" key="11">
    <source>
        <dbReference type="Proteomes" id="UP000294933"/>
    </source>
</evidence>
<dbReference type="PANTHER" id="PTHR38697">
    <property type="entry name" value="NUCLEAR PORE COMPLEX PROTEIN SIMILAR TO S. CEREVISIAE NUP2 (EUROFUNG)"/>
    <property type="match status" value="1"/>
</dbReference>
<keyword evidence="5" id="KW-0811">Translocation</keyword>
<feature type="region of interest" description="Disordered" evidence="8">
    <location>
        <begin position="197"/>
        <end position="301"/>
    </location>
</feature>
<dbReference type="VEuPathDB" id="FungiDB:BD410DRAFT_895609"/>
<keyword evidence="3" id="KW-0509">mRNA transport</keyword>
<evidence type="ECO:0000256" key="1">
    <source>
        <dbReference type="ARBA" id="ARBA00004567"/>
    </source>
</evidence>
<keyword evidence="4" id="KW-0653">Protein transport</keyword>
<dbReference type="PANTHER" id="PTHR38697:SF1">
    <property type="entry name" value="NUCLEAR PORE COMPLEX PROTEIN SIMILAR TO S. CEREVISIAE NUP2 (EUROFUNG)"/>
    <property type="match status" value="1"/>
</dbReference>
<protein>
    <recommendedName>
        <fullName evidence="9">RanBD1 domain-containing protein</fullName>
    </recommendedName>
</protein>
<dbReference type="Gene3D" id="2.30.29.30">
    <property type="entry name" value="Pleckstrin-homology domain (PH domain)/Phosphotyrosine-binding domain (PTB)"/>
    <property type="match status" value="1"/>
</dbReference>
<dbReference type="InterPro" id="IPR053074">
    <property type="entry name" value="NPC_Nucleoporin"/>
</dbReference>
<name>A0A4Y7QEV1_9AGAM</name>
<feature type="compositionally biased region" description="Low complexity" evidence="8">
    <location>
        <begin position="232"/>
        <end position="256"/>
    </location>
</feature>
<evidence type="ECO:0000256" key="2">
    <source>
        <dbReference type="ARBA" id="ARBA00022448"/>
    </source>
</evidence>
<evidence type="ECO:0000256" key="5">
    <source>
        <dbReference type="ARBA" id="ARBA00023010"/>
    </source>
</evidence>
<dbReference type="CDD" id="cd13170">
    <property type="entry name" value="RanBD_NUP50"/>
    <property type="match status" value="1"/>
</dbReference>
<feature type="region of interest" description="Disordered" evidence="8">
    <location>
        <begin position="1"/>
        <end position="76"/>
    </location>
</feature>
<evidence type="ECO:0000256" key="8">
    <source>
        <dbReference type="SAM" id="MobiDB-lite"/>
    </source>
</evidence>
<organism evidence="10 11">
    <name type="scientific">Rickenella mellea</name>
    <dbReference type="NCBI Taxonomy" id="50990"/>
    <lineage>
        <taxon>Eukaryota</taxon>
        <taxon>Fungi</taxon>
        <taxon>Dikarya</taxon>
        <taxon>Basidiomycota</taxon>
        <taxon>Agaricomycotina</taxon>
        <taxon>Agaricomycetes</taxon>
        <taxon>Hymenochaetales</taxon>
        <taxon>Rickenellaceae</taxon>
        <taxon>Rickenella</taxon>
    </lineage>
</organism>
<feature type="compositionally biased region" description="Basic and acidic residues" evidence="8">
    <location>
        <begin position="1"/>
        <end position="13"/>
    </location>
</feature>
<feature type="compositionally biased region" description="Polar residues" evidence="8">
    <location>
        <begin position="53"/>
        <end position="76"/>
    </location>
</feature>
<feature type="compositionally biased region" description="Acidic residues" evidence="8">
    <location>
        <begin position="437"/>
        <end position="446"/>
    </location>
</feature>
<dbReference type="GO" id="GO:0005643">
    <property type="term" value="C:nuclear pore"/>
    <property type="evidence" value="ECO:0007669"/>
    <property type="project" value="UniProtKB-SubCell"/>
</dbReference>
<feature type="domain" description="RanBD1" evidence="9">
    <location>
        <begin position="426"/>
        <end position="556"/>
    </location>
</feature>
<reference evidence="10 11" key="1">
    <citation type="submission" date="2018-06" db="EMBL/GenBank/DDBJ databases">
        <title>A transcriptomic atlas of mushroom development highlights an independent origin of complex multicellularity.</title>
        <authorList>
            <consortium name="DOE Joint Genome Institute"/>
            <person name="Krizsan K."/>
            <person name="Almasi E."/>
            <person name="Merenyi Z."/>
            <person name="Sahu N."/>
            <person name="Viragh M."/>
            <person name="Koszo T."/>
            <person name="Mondo S."/>
            <person name="Kiss B."/>
            <person name="Balint B."/>
            <person name="Kues U."/>
            <person name="Barry K."/>
            <person name="Hegedus J.C."/>
            <person name="Henrissat B."/>
            <person name="Johnson J."/>
            <person name="Lipzen A."/>
            <person name="Ohm R."/>
            <person name="Nagy I."/>
            <person name="Pangilinan J."/>
            <person name="Yan J."/>
            <person name="Xiong Y."/>
            <person name="Grigoriev I.V."/>
            <person name="Hibbett D.S."/>
            <person name="Nagy L.G."/>
        </authorList>
    </citation>
    <scope>NUCLEOTIDE SEQUENCE [LARGE SCALE GENOMIC DNA]</scope>
    <source>
        <strain evidence="10 11">SZMC22713</strain>
    </source>
</reference>
<keyword evidence="2" id="KW-0813">Transport</keyword>
<proteinExistence type="predicted"/>
<dbReference type="SMART" id="SM00160">
    <property type="entry name" value="RanBD"/>
    <property type="match status" value="1"/>
</dbReference>
<evidence type="ECO:0000259" key="9">
    <source>
        <dbReference type="PROSITE" id="PS50196"/>
    </source>
</evidence>
<dbReference type="SUPFAM" id="SSF50729">
    <property type="entry name" value="PH domain-like"/>
    <property type="match status" value="1"/>
</dbReference>
<dbReference type="Proteomes" id="UP000294933">
    <property type="component" value="Unassembled WGS sequence"/>
</dbReference>
<dbReference type="InterPro" id="IPR015007">
    <property type="entry name" value="NUP2/50/61"/>
</dbReference>
<dbReference type="Pfam" id="PF08911">
    <property type="entry name" value="NUP50"/>
    <property type="match status" value="1"/>
</dbReference>
<evidence type="ECO:0000256" key="6">
    <source>
        <dbReference type="ARBA" id="ARBA00023132"/>
    </source>
</evidence>
<feature type="region of interest" description="Disordered" evidence="8">
    <location>
        <begin position="404"/>
        <end position="448"/>
    </location>
</feature>
<dbReference type="STRING" id="50990.A0A4Y7QEV1"/>
<keyword evidence="7" id="KW-0539">Nucleus</keyword>
<sequence length="560" mass="58533">MKRGAEKQIVRDDTEGDEIEEISSPGQGFKKASEATLASRPMKGMPKRGLSGSPANSPMPKTTSLPAVPVSSTEPSSPFGGFGNLTSNSSFSFTPPATPTASGFGGTAVASTASAATKTFASLLGTGGSAIPNKPATIPQQSNSKEDAAMKYFTSLRGLNVSFMAALSQAVEKDPFVDIAELMDRYKSLRVNVQTDFDNSEGGTGSTKPAMDNKPQPAMPVPPKNFAGFQLPGSSSSQASTPTPTFGSTSSTSTRSNFFAIPPTSSDLPASRSPFTFGGSNPGSSKEDAPLGTTSTNLFSSSTKTPSAFAGGALGASKFSQSDKSEGSSGNLANGTNVFGGSSGASVFKTSPSIGFGSFSPTTTPGAFGSKGSIGNPVGFAFGSPTPEPESRGDVDAKDDIEHRALSPTSQESGAITPADGDAEDRIKPLGSNPHDEEGEGEEDEETIHTVRVKCYKLKEGEAKREWADHGVGFLRLKKHKTTEDRRMLLRNSGNGKIIINFKLYSGLKPARSKNAVSFVGHEDGKTAMYRIRMKEEAQASAFMEVLDRELSQVRAKDQS</sequence>
<comment type="subcellular location">
    <subcellularLocation>
        <location evidence="1">Nucleus</location>
        <location evidence="1">Nuclear pore complex</location>
    </subcellularLocation>
</comment>
<evidence type="ECO:0000313" key="10">
    <source>
        <dbReference type="EMBL" id="TDL26197.1"/>
    </source>
</evidence>
<gene>
    <name evidence="10" type="ORF">BD410DRAFT_895609</name>
</gene>
<dbReference type="EMBL" id="ML170162">
    <property type="protein sequence ID" value="TDL26197.1"/>
    <property type="molecule type" value="Genomic_DNA"/>
</dbReference>
<keyword evidence="6" id="KW-0906">Nuclear pore complex</keyword>
<accession>A0A4Y7QEV1</accession>
<dbReference type="OrthoDB" id="185618at2759"/>
<dbReference type="GO" id="GO:0015031">
    <property type="term" value="P:protein transport"/>
    <property type="evidence" value="ECO:0007669"/>
    <property type="project" value="UniProtKB-KW"/>
</dbReference>
<dbReference type="Pfam" id="PF00638">
    <property type="entry name" value="Ran_BP1"/>
    <property type="match status" value="1"/>
</dbReference>